<reference evidence="1 2" key="1">
    <citation type="submission" date="2018-04" db="EMBL/GenBank/DDBJ databases">
        <title>Genomic Encyclopedia of Archaeal and Bacterial Type Strains, Phase II (KMG-II): from individual species to whole genera.</title>
        <authorList>
            <person name="Goeker M."/>
        </authorList>
    </citation>
    <scope>NUCLEOTIDE SEQUENCE [LARGE SCALE GENOMIC DNA]</scope>
    <source>
        <strain evidence="1 2">DSM 100977</strain>
    </source>
</reference>
<protein>
    <submittedName>
        <fullName evidence="1">Uncharacterized protein</fullName>
    </submittedName>
</protein>
<evidence type="ECO:0000313" key="2">
    <source>
        <dbReference type="Proteomes" id="UP000243978"/>
    </source>
</evidence>
<dbReference type="Proteomes" id="UP000243978">
    <property type="component" value="Unassembled WGS sequence"/>
</dbReference>
<evidence type="ECO:0000313" key="1">
    <source>
        <dbReference type="EMBL" id="PTX57782.1"/>
    </source>
</evidence>
<comment type="caution">
    <text evidence="1">The sequence shown here is derived from an EMBL/GenBank/DDBJ whole genome shotgun (WGS) entry which is preliminary data.</text>
</comment>
<keyword evidence="2" id="KW-1185">Reference proteome</keyword>
<gene>
    <name evidence="1" type="ORF">C8N43_2454</name>
</gene>
<name>A0A2T6BP04_9RHOB</name>
<dbReference type="AlphaFoldDB" id="A0A2T6BP04"/>
<sequence length="45" mass="4933">MLRTISIGSSILIQGMFVKKLANGLMRVAVDGQTFDGRPVTPRRT</sequence>
<proteinExistence type="predicted"/>
<organism evidence="1 2">
    <name type="scientific">Litoreibacter ponti</name>
    <dbReference type="NCBI Taxonomy" id="1510457"/>
    <lineage>
        <taxon>Bacteria</taxon>
        <taxon>Pseudomonadati</taxon>
        <taxon>Pseudomonadota</taxon>
        <taxon>Alphaproteobacteria</taxon>
        <taxon>Rhodobacterales</taxon>
        <taxon>Roseobacteraceae</taxon>
        <taxon>Litoreibacter</taxon>
    </lineage>
</organism>
<accession>A0A2T6BP04</accession>
<dbReference type="EMBL" id="QBKS01000001">
    <property type="protein sequence ID" value="PTX57782.1"/>
    <property type="molecule type" value="Genomic_DNA"/>
</dbReference>